<feature type="non-terminal residue" evidence="1">
    <location>
        <position position="53"/>
    </location>
</feature>
<reference evidence="1" key="1">
    <citation type="submission" date="2018-06" db="EMBL/GenBank/DDBJ databases">
        <authorList>
            <person name="Zhirakovskaya E."/>
        </authorList>
    </citation>
    <scope>NUCLEOTIDE SEQUENCE</scope>
</reference>
<accession>A0A3B0XWT8</accession>
<dbReference type="AlphaFoldDB" id="A0A3B0XWT8"/>
<protein>
    <submittedName>
        <fullName evidence="1">Uncharacterized protein</fullName>
    </submittedName>
</protein>
<name>A0A3B0XWT8_9ZZZZ</name>
<evidence type="ECO:0000313" key="1">
    <source>
        <dbReference type="EMBL" id="VAW72828.1"/>
    </source>
</evidence>
<organism evidence="1">
    <name type="scientific">hydrothermal vent metagenome</name>
    <dbReference type="NCBI Taxonomy" id="652676"/>
    <lineage>
        <taxon>unclassified sequences</taxon>
        <taxon>metagenomes</taxon>
        <taxon>ecological metagenomes</taxon>
    </lineage>
</organism>
<sequence length="53" mass="6040">MAKFNEIFPTGNLPIESLYIGYEAEFSSLASIARSKYRDHCFSSIVNYPAYLN</sequence>
<gene>
    <name evidence="1" type="ORF">MNBD_GAMMA15-1826</name>
</gene>
<dbReference type="EMBL" id="UOFN01000006">
    <property type="protein sequence ID" value="VAW72828.1"/>
    <property type="molecule type" value="Genomic_DNA"/>
</dbReference>
<proteinExistence type="predicted"/>